<keyword evidence="2" id="KW-1185">Reference proteome</keyword>
<evidence type="ECO:0000313" key="1">
    <source>
        <dbReference type="EMBL" id="SDU43329.1"/>
    </source>
</evidence>
<dbReference type="Proteomes" id="UP000243063">
    <property type="component" value="Chromosome I"/>
</dbReference>
<dbReference type="STRING" id="1245526.SAMN05216580_3000"/>
<proteinExistence type="predicted"/>
<dbReference type="AlphaFoldDB" id="A0A1H2IGP4"/>
<dbReference type="EMBL" id="LT629780">
    <property type="protein sequence ID" value="SDU43329.1"/>
    <property type="molecule type" value="Genomic_DNA"/>
</dbReference>
<evidence type="ECO:0000313" key="2">
    <source>
        <dbReference type="Proteomes" id="UP000243063"/>
    </source>
</evidence>
<dbReference type="Pfam" id="PF06804">
    <property type="entry name" value="Lipoprotein_18"/>
    <property type="match status" value="1"/>
</dbReference>
<accession>A0A1H2IGP4</accession>
<gene>
    <name evidence="1" type="ORF">SAMN05216580_3000</name>
</gene>
<dbReference type="OrthoDB" id="9772575at2"/>
<dbReference type="InterPro" id="IPR042268">
    <property type="entry name" value="BamC_C"/>
</dbReference>
<sequence>MKQLAGLSALALIIATSSGCGWLWGEDGYFRDRSSDYLTSREAPPMQLPADVQARRLDPLLPIPAGVPTSSAQGEYEVPRPQALRATAQRSEFSLQRSGEQRWLIAQRPPAEVWPLARQFFEQAGLPIAGERAEVGELTSAWAPLPAAFRRHLDDGDDEVSVRLRIEPGVQRNTSEIFLLSNVRPEGSSASPAWPTRAVAPALDAAFLEQLLDNLDSNAGRGSSVSLLADRRFDAPNRVSLGRDGNGNPQLTLATDFDRAWSAIGRALQDADIRVDDLNRSLGVYYVNLAEGARQPDEKPGLFSRLFGGESDRDAVDARAERYQLRLTTLGSSVQVSLDKDSETVAPGDVARRVLGLLQERLD</sequence>
<protein>
    <submittedName>
        <fullName evidence="1">Beta-barrel assembly machine subunit BamC</fullName>
    </submittedName>
</protein>
<organism evidence="1 2">
    <name type="scientific">Geopseudomonas guangdongensis</name>
    <dbReference type="NCBI Taxonomy" id="1245526"/>
    <lineage>
        <taxon>Bacteria</taxon>
        <taxon>Pseudomonadati</taxon>
        <taxon>Pseudomonadota</taxon>
        <taxon>Gammaproteobacteria</taxon>
        <taxon>Pseudomonadales</taxon>
        <taxon>Pseudomonadaceae</taxon>
        <taxon>Geopseudomonas</taxon>
    </lineage>
</organism>
<dbReference type="PROSITE" id="PS51257">
    <property type="entry name" value="PROKAR_LIPOPROTEIN"/>
    <property type="match status" value="1"/>
</dbReference>
<name>A0A1H2IGP4_9GAMM</name>
<dbReference type="InterPro" id="IPR010653">
    <property type="entry name" value="NlpB/DapX"/>
</dbReference>
<reference evidence="2" key="1">
    <citation type="submission" date="2016-10" db="EMBL/GenBank/DDBJ databases">
        <authorList>
            <person name="Varghese N."/>
            <person name="Submissions S."/>
        </authorList>
    </citation>
    <scope>NUCLEOTIDE SEQUENCE [LARGE SCALE GENOMIC DNA]</scope>
    <source>
        <strain evidence="2">CCTCC 2012022</strain>
    </source>
</reference>
<dbReference type="RefSeq" id="WP_090216110.1">
    <property type="nucleotide sequence ID" value="NZ_LT629780.1"/>
</dbReference>
<dbReference type="Gene3D" id="3.30.310.170">
    <property type="entry name" value="Outer membrane protein assembly factor BamC"/>
    <property type="match status" value="1"/>
</dbReference>